<evidence type="ECO:0000256" key="1">
    <source>
        <dbReference type="ARBA" id="ARBA00022553"/>
    </source>
</evidence>
<dbReference type="Pfam" id="PF00400">
    <property type="entry name" value="WD40"/>
    <property type="match status" value="2"/>
</dbReference>
<dbReference type="EMBL" id="LR862148">
    <property type="protein sequence ID" value="CAD1831043.1"/>
    <property type="molecule type" value="Genomic_DNA"/>
</dbReference>
<keyword evidence="3" id="KW-0677">Repeat</keyword>
<evidence type="ECO:0000313" key="7">
    <source>
        <dbReference type="EMBL" id="CAD1831043.1"/>
    </source>
</evidence>
<evidence type="ECO:0000256" key="2">
    <source>
        <dbReference type="ARBA" id="ARBA00022574"/>
    </source>
</evidence>
<dbReference type="PROSITE" id="PS00678">
    <property type="entry name" value="WD_REPEATS_1"/>
    <property type="match status" value="2"/>
</dbReference>
<organism evidence="7">
    <name type="scientific">Ananas comosus var. bracteatus</name>
    <name type="common">red pineapple</name>
    <dbReference type="NCBI Taxonomy" id="296719"/>
    <lineage>
        <taxon>Eukaryota</taxon>
        <taxon>Viridiplantae</taxon>
        <taxon>Streptophyta</taxon>
        <taxon>Embryophyta</taxon>
        <taxon>Tracheophyta</taxon>
        <taxon>Spermatophyta</taxon>
        <taxon>Magnoliopsida</taxon>
        <taxon>Liliopsida</taxon>
        <taxon>Poales</taxon>
        <taxon>Bromeliaceae</taxon>
        <taxon>Bromelioideae</taxon>
        <taxon>Ananas</taxon>
    </lineage>
</organism>
<dbReference type="AlphaFoldDB" id="A0A6V7PK83"/>
<evidence type="ECO:0000256" key="5">
    <source>
        <dbReference type="SAM" id="MobiDB-lite"/>
    </source>
</evidence>
<dbReference type="GO" id="GO:0006364">
    <property type="term" value="P:rRNA processing"/>
    <property type="evidence" value="ECO:0007669"/>
    <property type="project" value="InterPro"/>
</dbReference>
<dbReference type="SMART" id="SM00320">
    <property type="entry name" value="WD40"/>
    <property type="match status" value="6"/>
</dbReference>
<dbReference type="PROSITE" id="PS50294">
    <property type="entry name" value="WD_REPEATS_REGION"/>
    <property type="match status" value="2"/>
</dbReference>
<feature type="repeat" description="WD" evidence="4">
    <location>
        <begin position="401"/>
        <end position="443"/>
    </location>
</feature>
<dbReference type="PANTHER" id="PTHR14091">
    <property type="entry name" value="PERIODIC TRYPTOPHAN PROTEIN 1"/>
    <property type="match status" value="1"/>
</dbReference>
<dbReference type="PRINTS" id="PR00320">
    <property type="entry name" value="GPROTEINBRPT"/>
</dbReference>
<dbReference type="FunFam" id="2.130.10.10:FF:000485">
    <property type="entry name" value="Putative WD repeat-containing protein C17D11.16"/>
    <property type="match status" value="1"/>
</dbReference>
<dbReference type="InterPro" id="IPR024977">
    <property type="entry name" value="Apc4-like_WD40_dom"/>
</dbReference>
<dbReference type="GO" id="GO:0005634">
    <property type="term" value="C:nucleus"/>
    <property type="evidence" value="ECO:0007669"/>
    <property type="project" value="TreeGrafter"/>
</dbReference>
<dbReference type="InterPro" id="IPR036322">
    <property type="entry name" value="WD40_repeat_dom_sf"/>
</dbReference>
<dbReference type="SUPFAM" id="SSF50978">
    <property type="entry name" value="WD40 repeat-like"/>
    <property type="match status" value="1"/>
</dbReference>
<evidence type="ECO:0000256" key="4">
    <source>
        <dbReference type="PROSITE-ProRule" id="PRU00221"/>
    </source>
</evidence>
<keyword evidence="1" id="KW-0597">Phosphoprotein</keyword>
<gene>
    <name evidence="7" type="ORF">CB5_LOCUS14254</name>
</gene>
<feature type="compositionally biased region" description="Acidic residues" evidence="5">
    <location>
        <begin position="28"/>
        <end position="46"/>
    </location>
</feature>
<feature type="region of interest" description="Disordered" evidence="5">
    <location>
        <begin position="24"/>
        <end position="46"/>
    </location>
</feature>
<keyword evidence="2 4" id="KW-0853">WD repeat</keyword>
<protein>
    <recommendedName>
        <fullName evidence="6">Anaphase-promoting complex subunit 4-like WD40 domain-containing protein</fullName>
    </recommendedName>
</protein>
<name>A0A6V7PK83_ANACO</name>
<dbReference type="InterPro" id="IPR044285">
    <property type="entry name" value="PWP1"/>
</dbReference>
<accession>A0A6V7PK83</accession>
<sequence length="505" mass="55695">MIAAMCWVPKGAFNTAIPVALEFSSEERTEEAEQITSEESEEDGDMDMDEDEVARASAAAKALGQGRCANGSSSARDIADALMELDMDHYDDEDEVLAEELQLPSMQILGIMPFGTGHGDLYYPSNDMDPYLKKTDDDDDDDDQEEVEDMIIRPTDSVILSTCSCEKYSKLVVWIYEESKDEDSNTYHHGSIDLKADPLCLAWSDYNLNGGDRAGNFIAVGSMEPAIEIWDLDDTEKVQPFIVLGGVADKKLEKAKKTRIKYKKDSHRDAILDLSWNKKERNLLASASADNCVKIWNVITGKCTDTLSHHDGKVQAVEWNLCSPEVLLSGSFDQSVVMVDIRSSEHSCIKWSVRAVVEKLAWDPYNEQSFVVSLENGMVQCFDRRAASSNQTSASKPTFTLHAHEKAVTSVHFNPSVPNILATGSLDRMVKLWDISNNQPSCVASWNPKAGAVLSISFSEDNPFLLAVGGKTGKPQVWDTSSDPRVVCNFGKHNNGKGADLLSVP</sequence>
<feature type="repeat" description="WD" evidence="4">
    <location>
        <begin position="264"/>
        <end position="306"/>
    </location>
</feature>
<dbReference type="InterPro" id="IPR019775">
    <property type="entry name" value="WD40_repeat_CS"/>
</dbReference>
<feature type="domain" description="Anaphase-promoting complex subunit 4-like WD40" evidence="6">
    <location>
        <begin position="263"/>
        <end position="320"/>
    </location>
</feature>
<dbReference type="Gene3D" id="2.130.10.10">
    <property type="entry name" value="YVTN repeat-like/Quinoprotein amine dehydrogenase"/>
    <property type="match status" value="2"/>
</dbReference>
<dbReference type="SUPFAM" id="SSF50960">
    <property type="entry name" value="TolB, C-terminal domain"/>
    <property type="match status" value="1"/>
</dbReference>
<dbReference type="PANTHER" id="PTHR14091:SF0">
    <property type="entry name" value="PERIODIC TRYPTOPHAN PROTEIN 1 HOMOLOG"/>
    <property type="match status" value="1"/>
</dbReference>
<dbReference type="InterPro" id="IPR020472">
    <property type="entry name" value="WD40_PAC1"/>
</dbReference>
<dbReference type="Pfam" id="PF12894">
    <property type="entry name" value="ANAPC4_WD40"/>
    <property type="match status" value="1"/>
</dbReference>
<dbReference type="PROSITE" id="PS50082">
    <property type="entry name" value="WD_REPEATS_2"/>
    <property type="match status" value="2"/>
</dbReference>
<dbReference type="InterPro" id="IPR015943">
    <property type="entry name" value="WD40/YVTN_repeat-like_dom_sf"/>
</dbReference>
<reference evidence="7" key="1">
    <citation type="submission" date="2020-07" db="EMBL/GenBank/DDBJ databases">
        <authorList>
            <person name="Lin J."/>
        </authorList>
    </citation>
    <scope>NUCLEOTIDE SEQUENCE</scope>
</reference>
<proteinExistence type="predicted"/>
<dbReference type="InterPro" id="IPR001680">
    <property type="entry name" value="WD40_rpt"/>
</dbReference>
<evidence type="ECO:0000256" key="3">
    <source>
        <dbReference type="ARBA" id="ARBA00022737"/>
    </source>
</evidence>
<evidence type="ECO:0000259" key="6">
    <source>
        <dbReference type="Pfam" id="PF12894"/>
    </source>
</evidence>